<dbReference type="InterPro" id="IPR010310">
    <property type="entry name" value="T7SS_ESAT-6-like"/>
</dbReference>
<dbReference type="Pfam" id="PF06013">
    <property type="entry name" value="WXG100"/>
    <property type="match status" value="1"/>
</dbReference>
<dbReference type="SUPFAM" id="SSF140453">
    <property type="entry name" value="EsxAB dimer-like"/>
    <property type="match status" value="1"/>
</dbReference>
<reference evidence="2 3" key="1">
    <citation type="submission" date="2016-01" db="EMBL/GenBank/DDBJ databases">
        <title>Mycobacterium immunogenum strain CD11_6 genome sequencing and assembly.</title>
        <authorList>
            <person name="Kaur G."/>
            <person name="Nair G.R."/>
            <person name="Mayilraj S."/>
        </authorList>
    </citation>
    <scope>NUCLEOTIDE SEQUENCE [LARGE SCALE GENOMIC DNA]</scope>
    <source>
        <strain evidence="2 3">CD11-6</strain>
    </source>
</reference>
<protein>
    <submittedName>
        <fullName evidence="2">Type VII secretion protein EsxH</fullName>
    </submittedName>
</protein>
<sequence>MVQITNHFPQQLAHADSMDTMVGALNAQSADIESHAASMAAQWQGGTGMSYQQWQQQWNANQQQLISAYKAGTDTHRDNTTTMMGRDAAEGAKWGG</sequence>
<proteinExistence type="predicted"/>
<evidence type="ECO:0000313" key="2">
    <source>
        <dbReference type="EMBL" id="OAT69313.1"/>
    </source>
</evidence>
<evidence type="ECO:0000313" key="3">
    <source>
        <dbReference type="Proteomes" id="UP000186919"/>
    </source>
</evidence>
<dbReference type="AlphaFoldDB" id="A0A179VE77"/>
<dbReference type="InterPro" id="IPR036689">
    <property type="entry name" value="ESAT-6-like_sf"/>
</dbReference>
<comment type="caution">
    <text evidence="2">The sequence shown here is derived from an EMBL/GenBank/DDBJ whole genome shotgun (WGS) entry which is preliminary data.</text>
</comment>
<organism evidence="2 3">
    <name type="scientific">Mycobacteroides immunogenum</name>
    <dbReference type="NCBI Taxonomy" id="83262"/>
    <lineage>
        <taxon>Bacteria</taxon>
        <taxon>Bacillati</taxon>
        <taxon>Actinomycetota</taxon>
        <taxon>Actinomycetes</taxon>
        <taxon>Mycobacteriales</taxon>
        <taxon>Mycobacteriaceae</taxon>
        <taxon>Mycobacteroides</taxon>
    </lineage>
</organism>
<dbReference type="EMBL" id="LQYE01000007">
    <property type="protein sequence ID" value="OAT69313.1"/>
    <property type="molecule type" value="Genomic_DNA"/>
</dbReference>
<feature type="region of interest" description="Disordered" evidence="1">
    <location>
        <begin position="75"/>
        <end position="96"/>
    </location>
</feature>
<name>A0A179VE77_9MYCO</name>
<accession>A0A179VE77</accession>
<dbReference type="Proteomes" id="UP000186919">
    <property type="component" value="Unassembled WGS sequence"/>
</dbReference>
<gene>
    <name evidence="2" type="ORF">AWB85_21345</name>
</gene>
<evidence type="ECO:0000256" key="1">
    <source>
        <dbReference type="SAM" id="MobiDB-lite"/>
    </source>
</evidence>
<dbReference type="Gene3D" id="1.10.287.1060">
    <property type="entry name" value="ESAT-6-like"/>
    <property type="match status" value="1"/>
</dbReference>
<dbReference type="RefSeq" id="WP_064628789.1">
    <property type="nucleotide sequence ID" value="NZ_LQYE01000007.1"/>
</dbReference>